<dbReference type="RefSeq" id="WP_015794223.1">
    <property type="nucleotide sequence ID" value="NC_013131.1"/>
</dbReference>
<evidence type="ECO:0000256" key="3">
    <source>
        <dbReference type="ARBA" id="ARBA00023163"/>
    </source>
</evidence>
<feature type="domain" description="HTH marR-type" evidence="5">
    <location>
        <begin position="28"/>
        <end position="88"/>
    </location>
</feature>
<dbReference type="SUPFAM" id="SSF46785">
    <property type="entry name" value="Winged helix' DNA-binding domain"/>
    <property type="match status" value="1"/>
</dbReference>
<dbReference type="eggNOG" id="COG1510">
    <property type="taxonomic scope" value="Bacteria"/>
</dbReference>
<dbReference type="HOGENOM" id="CLU_120349_0_0_11"/>
<evidence type="ECO:0000259" key="5">
    <source>
        <dbReference type="Pfam" id="PF12802"/>
    </source>
</evidence>
<evidence type="ECO:0000256" key="2">
    <source>
        <dbReference type="ARBA" id="ARBA00023125"/>
    </source>
</evidence>
<proteinExistence type="predicted"/>
<feature type="compositionally biased region" description="Basic and acidic residues" evidence="4">
    <location>
        <begin position="162"/>
        <end position="175"/>
    </location>
</feature>
<evidence type="ECO:0000313" key="7">
    <source>
        <dbReference type="Proteomes" id="UP000000851"/>
    </source>
</evidence>
<feature type="region of interest" description="Disordered" evidence="4">
    <location>
        <begin position="162"/>
        <end position="193"/>
    </location>
</feature>
<dbReference type="STRING" id="479433.Caci_5635"/>
<dbReference type="PANTHER" id="PTHR38465">
    <property type="entry name" value="HTH-TYPE TRANSCRIPTIONAL REGULATOR MJ1563-RELATED"/>
    <property type="match status" value="1"/>
</dbReference>
<dbReference type="PANTHER" id="PTHR38465:SF2">
    <property type="entry name" value="HTH-TYPE TRANSCRIPTIONAL REGULATOR MMPR5"/>
    <property type="match status" value="1"/>
</dbReference>
<dbReference type="InParanoid" id="C7QC46"/>
<dbReference type="KEGG" id="cai:Caci_5635"/>
<dbReference type="Pfam" id="PF12802">
    <property type="entry name" value="MarR_2"/>
    <property type="match status" value="1"/>
</dbReference>
<dbReference type="InterPro" id="IPR036388">
    <property type="entry name" value="WH-like_DNA-bd_sf"/>
</dbReference>
<dbReference type="InterPro" id="IPR052362">
    <property type="entry name" value="HTH-GbsR_regulator"/>
</dbReference>
<name>C7QC46_CATAD</name>
<keyword evidence="7" id="KW-1185">Reference proteome</keyword>
<accession>C7QC46</accession>
<evidence type="ECO:0000256" key="1">
    <source>
        <dbReference type="ARBA" id="ARBA00023015"/>
    </source>
</evidence>
<gene>
    <name evidence="6" type="ordered locus">Caci_5635</name>
</gene>
<dbReference type="EMBL" id="CP001700">
    <property type="protein sequence ID" value="ACU74494.1"/>
    <property type="molecule type" value="Genomic_DNA"/>
</dbReference>
<dbReference type="InterPro" id="IPR036390">
    <property type="entry name" value="WH_DNA-bd_sf"/>
</dbReference>
<organism evidence="6 7">
    <name type="scientific">Catenulispora acidiphila (strain DSM 44928 / JCM 14897 / NBRC 102108 / NRRL B-24433 / ID139908)</name>
    <dbReference type="NCBI Taxonomy" id="479433"/>
    <lineage>
        <taxon>Bacteria</taxon>
        <taxon>Bacillati</taxon>
        <taxon>Actinomycetota</taxon>
        <taxon>Actinomycetes</taxon>
        <taxon>Catenulisporales</taxon>
        <taxon>Catenulisporaceae</taxon>
        <taxon>Catenulispora</taxon>
    </lineage>
</organism>
<keyword evidence="1" id="KW-0805">Transcription regulation</keyword>
<dbReference type="InterPro" id="IPR000835">
    <property type="entry name" value="HTH_MarR-typ"/>
</dbReference>
<dbReference type="AlphaFoldDB" id="C7QC46"/>
<dbReference type="Gene3D" id="1.10.10.10">
    <property type="entry name" value="Winged helix-like DNA-binding domain superfamily/Winged helix DNA-binding domain"/>
    <property type="match status" value="1"/>
</dbReference>
<keyword evidence="3" id="KW-0804">Transcription</keyword>
<evidence type="ECO:0000313" key="6">
    <source>
        <dbReference type="EMBL" id="ACU74494.1"/>
    </source>
</evidence>
<evidence type="ECO:0000256" key="4">
    <source>
        <dbReference type="SAM" id="MobiDB-lite"/>
    </source>
</evidence>
<reference evidence="6 7" key="1">
    <citation type="journal article" date="2009" name="Stand. Genomic Sci.">
        <title>Complete genome sequence of Catenulispora acidiphila type strain (ID 139908).</title>
        <authorList>
            <person name="Copeland A."/>
            <person name="Lapidus A."/>
            <person name="Glavina Del Rio T."/>
            <person name="Nolan M."/>
            <person name="Lucas S."/>
            <person name="Chen F."/>
            <person name="Tice H."/>
            <person name="Cheng J.F."/>
            <person name="Bruce D."/>
            <person name="Goodwin L."/>
            <person name="Pitluck S."/>
            <person name="Mikhailova N."/>
            <person name="Pati A."/>
            <person name="Ivanova N."/>
            <person name="Mavromatis K."/>
            <person name="Chen A."/>
            <person name="Palaniappan K."/>
            <person name="Chain P."/>
            <person name="Land M."/>
            <person name="Hauser L."/>
            <person name="Chang Y.J."/>
            <person name="Jeffries C.D."/>
            <person name="Chertkov O."/>
            <person name="Brettin T."/>
            <person name="Detter J.C."/>
            <person name="Han C."/>
            <person name="Ali Z."/>
            <person name="Tindall B.J."/>
            <person name="Goker M."/>
            <person name="Bristow J."/>
            <person name="Eisen J.A."/>
            <person name="Markowitz V."/>
            <person name="Hugenholtz P."/>
            <person name="Kyrpides N.C."/>
            <person name="Klenk H.P."/>
        </authorList>
    </citation>
    <scope>NUCLEOTIDE SEQUENCE [LARGE SCALE GENOMIC DNA]</scope>
    <source>
        <strain evidence="7">DSM 44928 / JCM 14897 / NBRC 102108 / NRRL B-24433 / ID139908</strain>
    </source>
</reference>
<sequence>MTEDAADRPAPDRLPAYVERFASVLTDSGIPRMPSRVFAALITRDDGRLTSQELSDLLDISPAAVSGAIRYLSQVNLVTRERQPGTRRDRYRVLDEVWQDALFERDTLMARWEASLTEGAAVVGADTPAGRRLTESAQMFQFLRGELTGMLERWQARRAELRAEAARDDAGRGEPEPAGSGLAEIKAGRSGAG</sequence>
<protein>
    <recommendedName>
        <fullName evidence="5">HTH marR-type domain-containing protein</fullName>
    </recommendedName>
</protein>
<dbReference type="OrthoDB" id="67158at2"/>
<dbReference type="GO" id="GO:0003700">
    <property type="term" value="F:DNA-binding transcription factor activity"/>
    <property type="evidence" value="ECO:0007669"/>
    <property type="project" value="InterPro"/>
</dbReference>
<dbReference type="GO" id="GO:0003677">
    <property type="term" value="F:DNA binding"/>
    <property type="evidence" value="ECO:0007669"/>
    <property type="project" value="UniProtKB-KW"/>
</dbReference>
<dbReference type="Proteomes" id="UP000000851">
    <property type="component" value="Chromosome"/>
</dbReference>
<keyword evidence="2" id="KW-0238">DNA-binding</keyword>